<sequence>MTKILITLSSLLALSLVGCGPDPIEKVDISTQKSRFVLTNVTVVDTRDGALSPGVNVLVDDGKVVSIAKSELTEKIADARVIDATGKYLVPGYMDMHTHVLEDERPTANLALLLVNGVTSFRQMSGSYELLEKRKAGSVGIPTGAPSLLSMPGPILTPLNASTVDQALVEVRKQKAAGADFIKIAFVSSEVLFAVLDEGKKLGIPVLGHVTEEANVLEAAGRGMHSIEHMGPIPGVLLTCAKDGEALRDPIGHRPPKFLSLLAHVPYADKLLMPILKKTIINPSTLLTPAAINQFDELVSTYDADLCRQSVQVFKDNGTWMVPTLIRTKSASLAFEPEFSSNDKLRYVKKSISDEWISVTDAYNSKLTDTERNVLRNTYALNLKMVKILSDADVRLLAGDDSDGAGWLVPGFSLHQEFTELAKAGLTPLKILQMTTLNGAEYVNLSDTLGTVEAGKTADLVLLDDNPIAAVENLDKISAVIKDGRYFSRAALDKLLAQVASENKE</sequence>
<name>A0ABX4PT94_9PSED</name>
<dbReference type="PANTHER" id="PTHR43135">
    <property type="entry name" value="ALPHA-D-RIBOSE 1-METHYLPHOSPHONATE 5-TRIPHOSPHATE DIPHOSPHATASE"/>
    <property type="match status" value="1"/>
</dbReference>
<dbReference type="PANTHER" id="PTHR43135:SF3">
    <property type="entry name" value="ALPHA-D-RIBOSE 1-METHYLPHOSPHONATE 5-TRIPHOSPHATE DIPHOSPHATASE"/>
    <property type="match status" value="1"/>
</dbReference>
<dbReference type="InterPro" id="IPR032466">
    <property type="entry name" value="Metal_Hydrolase"/>
</dbReference>
<dbReference type="Pfam" id="PF01979">
    <property type="entry name" value="Amidohydro_1"/>
    <property type="match status" value="1"/>
</dbReference>
<evidence type="ECO:0000259" key="1">
    <source>
        <dbReference type="Pfam" id="PF01979"/>
    </source>
</evidence>
<reference evidence="2 3" key="1">
    <citation type="submission" date="2017-11" db="EMBL/GenBank/DDBJ databases">
        <title>Genome sequencing of a diverse group of Pseudomonas species.</title>
        <authorList>
            <person name="Loper J."/>
        </authorList>
    </citation>
    <scope>NUCLEOTIDE SEQUENCE [LARGE SCALE GENOMIC DNA]</scope>
    <source>
        <strain evidence="2 3">LMG 25716</strain>
    </source>
</reference>
<gene>
    <name evidence="2" type="ORF">ATI02_0900</name>
</gene>
<dbReference type="InterPro" id="IPR051781">
    <property type="entry name" value="Metallo-dep_Hydrolase"/>
</dbReference>
<proteinExistence type="predicted"/>
<accession>A0ABX4PT94</accession>
<dbReference type="InterPro" id="IPR011059">
    <property type="entry name" value="Metal-dep_hydrolase_composite"/>
</dbReference>
<dbReference type="PROSITE" id="PS51257">
    <property type="entry name" value="PROKAR_LIPOPROTEIN"/>
    <property type="match status" value="1"/>
</dbReference>
<dbReference type="Proteomes" id="UP000232455">
    <property type="component" value="Unassembled WGS sequence"/>
</dbReference>
<feature type="domain" description="Amidohydrolase-related" evidence="1">
    <location>
        <begin position="88"/>
        <end position="485"/>
    </location>
</feature>
<organism evidence="2 3">
    <name type="scientific">Pseudomonas baetica</name>
    <dbReference type="NCBI Taxonomy" id="674054"/>
    <lineage>
        <taxon>Bacteria</taxon>
        <taxon>Pseudomonadati</taxon>
        <taxon>Pseudomonadota</taxon>
        <taxon>Gammaproteobacteria</taxon>
        <taxon>Pseudomonadales</taxon>
        <taxon>Pseudomonadaceae</taxon>
        <taxon>Pseudomonas</taxon>
    </lineage>
</organism>
<dbReference type="RefSeq" id="WP_100845550.1">
    <property type="nucleotide sequence ID" value="NZ_PHHE01000001.1"/>
</dbReference>
<evidence type="ECO:0000313" key="2">
    <source>
        <dbReference type="EMBL" id="PKA68155.1"/>
    </source>
</evidence>
<protein>
    <submittedName>
        <fullName evidence="2">Amidohydrolase family protein</fullName>
    </submittedName>
</protein>
<dbReference type="InterPro" id="IPR006680">
    <property type="entry name" value="Amidohydro-rel"/>
</dbReference>
<dbReference type="SUPFAM" id="SSF51338">
    <property type="entry name" value="Composite domain of metallo-dependent hydrolases"/>
    <property type="match status" value="1"/>
</dbReference>
<dbReference type="Gene3D" id="3.30.110.90">
    <property type="entry name" value="Amidohydrolase"/>
    <property type="match status" value="1"/>
</dbReference>
<dbReference type="EMBL" id="PHHE01000001">
    <property type="protein sequence ID" value="PKA68155.1"/>
    <property type="molecule type" value="Genomic_DNA"/>
</dbReference>
<dbReference type="Gene3D" id="2.30.40.10">
    <property type="entry name" value="Urease, subunit C, domain 1"/>
    <property type="match status" value="2"/>
</dbReference>
<dbReference type="SUPFAM" id="SSF51556">
    <property type="entry name" value="Metallo-dependent hydrolases"/>
    <property type="match status" value="1"/>
</dbReference>
<evidence type="ECO:0000313" key="3">
    <source>
        <dbReference type="Proteomes" id="UP000232455"/>
    </source>
</evidence>
<dbReference type="Gene3D" id="3.40.50.10910">
    <property type="entry name" value="Amidohydrolase"/>
    <property type="match status" value="1"/>
</dbReference>
<keyword evidence="3" id="KW-1185">Reference proteome</keyword>
<comment type="caution">
    <text evidence="2">The sequence shown here is derived from an EMBL/GenBank/DDBJ whole genome shotgun (WGS) entry which is preliminary data.</text>
</comment>
<dbReference type="Gene3D" id="3.20.20.140">
    <property type="entry name" value="Metal-dependent hydrolases"/>
    <property type="match status" value="1"/>
</dbReference>